<reference evidence="3" key="1">
    <citation type="journal article" date="2019" name="Int. J. Syst. Evol. Microbiol.">
        <title>The Global Catalogue of Microorganisms (GCM) 10K type strain sequencing project: providing services to taxonomists for standard genome sequencing and annotation.</title>
        <authorList>
            <consortium name="The Broad Institute Genomics Platform"/>
            <consortium name="The Broad Institute Genome Sequencing Center for Infectious Disease"/>
            <person name="Wu L."/>
            <person name="Ma J."/>
        </authorList>
    </citation>
    <scope>NUCLEOTIDE SEQUENCE [LARGE SCALE GENOMIC DNA]</scope>
    <source>
        <strain evidence="3">CCUG 55585</strain>
    </source>
</reference>
<keyword evidence="3" id="KW-1185">Reference proteome</keyword>
<evidence type="ECO:0000313" key="3">
    <source>
        <dbReference type="Proteomes" id="UP001597110"/>
    </source>
</evidence>
<feature type="transmembrane region" description="Helical" evidence="1">
    <location>
        <begin position="261"/>
        <end position="279"/>
    </location>
</feature>
<evidence type="ECO:0008006" key="4">
    <source>
        <dbReference type="Google" id="ProtNLM"/>
    </source>
</evidence>
<dbReference type="Proteomes" id="UP001597110">
    <property type="component" value="Unassembled WGS sequence"/>
</dbReference>
<feature type="transmembrane region" description="Helical" evidence="1">
    <location>
        <begin position="299"/>
        <end position="324"/>
    </location>
</feature>
<gene>
    <name evidence="2" type="ORF">ACFQ0E_01770</name>
</gene>
<accession>A0ABW2Y9G3</accession>
<proteinExistence type="predicted"/>
<feature type="transmembrane region" description="Helical" evidence="1">
    <location>
        <begin position="119"/>
        <end position="139"/>
    </location>
</feature>
<name>A0ABW2Y9G3_9GAMM</name>
<feature type="transmembrane region" description="Helical" evidence="1">
    <location>
        <begin position="19"/>
        <end position="38"/>
    </location>
</feature>
<feature type="transmembrane region" description="Helical" evidence="1">
    <location>
        <begin position="449"/>
        <end position="469"/>
    </location>
</feature>
<feature type="transmembrane region" description="Helical" evidence="1">
    <location>
        <begin position="69"/>
        <end position="98"/>
    </location>
</feature>
<feature type="transmembrane region" description="Helical" evidence="1">
    <location>
        <begin position="145"/>
        <end position="162"/>
    </location>
</feature>
<comment type="caution">
    <text evidence="2">The sequence shown here is derived from an EMBL/GenBank/DDBJ whole genome shotgun (WGS) entry which is preliminary data.</text>
</comment>
<feature type="transmembrane region" description="Helical" evidence="1">
    <location>
        <begin position="476"/>
        <end position="494"/>
    </location>
</feature>
<keyword evidence="1" id="KW-0812">Transmembrane</keyword>
<feature type="transmembrane region" description="Helical" evidence="1">
    <location>
        <begin position="183"/>
        <end position="202"/>
    </location>
</feature>
<sequence length="684" mass="73920">MDVAADTHPPSPFRRPGPLLALAGVLATVAGLIGHAVWRDLPAERLLLSLVLMAIAWLIAWPLRRALRWSAATAFAVVWLLALVAYCGPLPVLAVALLGTAAWTVGDALLSTTSPGRPALATTLGLILIGMLTGWTLTWPIHHPVVWMVLLLVPIALRHRTLATAARDAASRWRGTVADAPRAAAWTTMLLGAASVACWIPTLQSDDLGYHLNLPMQLMLHGRYAPDAEYQVWSYAPWAGDALHGIAFVLARQDAHGALNALWLMLIATLIGGPMATALRATSLERWIAVALFATFPPLVWMAAGMQTELASTAVLLALVALVLGPDADARVPRGLFAGAILFAGLFALKLVHALAALPLLAFALWRHRTWLPWRWLPLAAVLSAALATSSHVHAWLATGNPVLPMFNHVFESPFFPREQFHDPRWHAGFGPDILWRITFDTARYVEGWPGGLGFALIALAGLWLLRLLRPVPGGAHSGLFLAVTACVLLPLVPMQYARYAWPGMLLLLALLCFGAEAMLGRRLFVWLFAGLCALNLAYQANASWLHHSAAVKRTIRSFAEHDAVVAEYIPERVLIRRIPSNDTRAVLATDPARNVVAELAGRGRTTSLHDPSLAADAKSAEGDASGTAWAALLARGRIGWALVNRATASHALDAGLRRAGARRIDTLHEIELWRLPPATEDTP</sequence>
<keyword evidence="1" id="KW-1133">Transmembrane helix</keyword>
<feature type="transmembrane region" description="Helical" evidence="1">
    <location>
        <begin position="376"/>
        <end position="397"/>
    </location>
</feature>
<evidence type="ECO:0000313" key="2">
    <source>
        <dbReference type="EMBL" id="MFD0724317.1"/>
    </source>
</evidence>
<keyword evidence="1" id="KW-0472">Membrane</keyword>
<feature type="transmembrane region" description="Helical" evidence="1">
    <location>
        <begin position="45"/>
        <end position="63"/>
    </location>
</feature>
<feature type="transmembrane region" description="Helical" evidence="1">
    <location>
        <begin position="500"/>
        <end position="517"/>
    </location>
</feature>
<protein>
    <recommendedName>
        <fullName evidence="4">Glycosyltransferase RgtA/B/C/D-like domain-containing protein</fullName>
    </recommendedName>
</protein>
<organism evidence="2 3">
    <name type="scientific">Lysobacter brunescens</name>
    <dbReference type="NCBI Taxonomy" id="262323"/>
    <lineage>
        <taxon>Bacteria</taxon>
        <taxon>Pseudomonadati</taxon>
        <taxon>Pseudomonadota</taxon>
        <taxon>Gammaproteobacteria</taxon>
        <taxon>Lysobacterales</taxon>
        <taxon>Lysobacteraceae</taxon>
        <taxon>Lysobacter</taxon>
    </lineage>
</organism>
<feature type="transmembrane region" description="Helical" evidence="1">
    <location>
        <begin position="336"/>
        <end position="364"/>
    </location>
</feature>
<dbReference type="RefSeq" id="WP_386821987.1">
    <property type="nucleotide sequence ID" value="NZ_JBHTIF010000001.1"/>
</dbReference>
<evidence type="ECO:0000256" key="1">
    <source>
        <dbReference type="SAM" id="Phobius"/>
    </source>
</evidence>
<feature type="transmembrane region" description="Helical" evidence="1">
    <location>
        <begin position="524"/>
        <end position="541"/>
    </location>
</feature>
<dbReference type="EMBL" id="JBHTIF010000001">
    <property type="protein sequence ID" value="MFD0724317.1"/>
    <property type="molecule type" value="Genomic_DNA"/>
</dbReference>